<gene>
    <name evidence="1" type="ORF">HUJ06_010816</name>
</gene>
<sequence>MQKSNLKGLNWILWFLPPWFPEMPEIFSHSSYFVMI</sequence>
<organism evidence="1 2">
    <name type="scientific">Nelumbo nucifera</name>
    <name type="common">Sacred lotus</name>
    <dbReference type="NCBI Taxonomy" id="4432"/>
    <lineage>
        <taxon>Eukaryota</taxon>
        <taxon>Viridiplantae</taxon>
        <taxon>Streptophyta</taxon>
        <taxon>Embryophyta</taxon>
        <taxon>Tracheophyta</taxon>
        <taxon>Spermatophyta</taxon>
        <taxon>Magnoliopsida</taxon>
        <taxon>Proteales</taxon>
        <taxon>Nelumbonaceae</taxon>
        <taxon>Nelumbo</taxon>
    </lineage>
</organism>
<accession>A0A822YLT6</accession>
<dbReference type="Proteomes" id="UP000607653">
    <property type="component" value="Unassembled WGS sequence"/>
</dbReference>
<name>A0A822YLT6_NELNU</name>
<protein>
    <submittedName>
        <fullName evidence="1">Uncharacterized protein</fullName>
    </submittedName>
</protein>
<keyword evidence="2" id="KW-1185">Reference proteome</keyword>
<evidence type="ECO:0000313" key="2">
    <source>
        <dbReference type="Proteomes" id="UP000607653"/>
    </source>
</evidence>
<dbReference type="EMBL" id="DUZY01000003">
    <property type="protein sequence ID" value="DAD31965.1"/>
    <property type="molecule type" value="Genomic_DNA"/>
</dbReference>
<comment type="caution">
    <text evidence="1">The sequence shown here is derived from an EMBL/GenBank/DDBJ whole genome shotgun (WGS) entry which is preliminary data.</text>
</comment>
<reference evidence="1 2" key="1">
    <citation type="journal article" date="2020" name="Mol. Biol. Evol.">
        <title>Distinct Expression and Methylation Patterns for Genes with Different Fates following a Single Whole-Genome Duplication in Flowering Plants.</title>
        <authorList>
            <person name="Shi T."/>
            <person name="Rahmani R.S."/>
            <person name="Gugger P.F."/>
            <person name="Wang M."/>
            <person name="Li H."/>
            <person name="Zhang Y."/>
            <person name="Li Z."/>
            <person name="Wang Q."/>
            <person name="Van de Peer Y."/>
            <person name="Marchal K."/>
            <person name="Chen J."/>
        </authorList>
    </citation>
    <scope>NUCLEOTIDE SEQUENCE [LARGE SCALE GENOMIC DNA]</scope>
    <source>
        <tissue evidence="1">Leaf</tissue>
    </source>
</reference>
<proteinExistence type="predicted"/>
<dbReference type="AlphaFoldDB" id="A0A822YLT6"/>
<evidence type="ECO:0000313" key="1">
    <source>
        <dbReference type="EMBL" id="DAD31965.1"/>
    </source>
</evidence>